<dbReference type="InterPro" id="IPR048279">
    <property type="entry name" value="MdtK-like"/>
</dbReference>
<keyword evidence="4 7" id="KW-0812">Transmembrane</keyword>
<organism evidence="8 9">
    <name type="scientific">Paenibacillus faecis</name>
    <dbReference type="NCBI Taxonomy" id="862114"/>
    <lineage>
        <taxon>Bacteria</taxon>
        <taxon>Bacillati</taxon>
        <taxon>Bacillota</taxon>
        <taxon>Bacilli</taxon>
        <taxon>Bacillales</taxon>
        <taxon>Paenibacillaceae</taxon>
        <taxon>Paenibacillus</taxon>
    </lineage>
</organism>
<feature type="transmembrane region" description="Helical" evidence="7">
    <location>
        <begin position="12"/>
        <end position="30"/>
    </location>
</feature>
<evidence type="ECO:0000313" key="9">
    <source>
        <dbReference type="Proteomes" id="UP000325218"/>
    </source>
</evidence>
<dbReference type="EMBL" id="VSDO01000004">
    <property type="protein sequence ID" value="TYA11499.1"/>
    <property type="molecule type" value="Genomic_DNA"/>
</dbReference>
<evidence type="ECO:0000256" key="6">
    <source>
        <dbReference type="ARBA" id="ARBA00023136"/>
    </source>
</evidence>
<feature type="transmembrane region" description="Helical" evidence="7">
    <location>
        <begin position="356"/>
        <end position="374"/>
    </location>
</feature>
<reference evidence="8 9" key="1">
    <citation type="submission" date="2019-08" db="EMBL/GenBank/DDBJ databases">
        <title>Genome sequencing of Paenibacillus faecis DSM 23593(T).</title>
        <authorList>
            <person name="Kook J.-K."/>
            <person name="Park S.-N."/>
            <person name="Lim Y.K."/>
        </authorList>
    </citation>
    <scope>NUCLEOTIDE SEQUENCE [LARGE SCALE GENOMIC DNA]</scope>
    <source>
        <strain evidence="8 9">DSM 23593</strain>
    </source>
</reference>
<feature type="transmembrane region" description="Helical" evidence="7">
    <location>
        <begin position="85"/>
        <end position="108"/>
    </location>
</feature>
<feature type="transmembrane region" description="Helical" evidence="7">
    <location>
        <begin position="128"/>
        <end position="148"/>
    </location>
</feature>
<dbReference type="InterPro" id="IPR002528">
    <property type="entry name" value="MATE_fam"/>
</dbReference>
<evidence type="ECO:0000313" key="8">
    <source>
        <dbReference type="EMBL" id="TYA11499.1"/>
    </source>
</evidence>
<dbReference type="Pfam" id="PF01554">
    <property type="entry name" value="MatE"/>
    <property type="match status" value="2"/>
</dbReference>
<keyword evidence="5 7" id="KW-1133">Transmembrane helix</keyword>
<evidence type="ECO:0000256" key="5">
    <source>
        <dbReference type="ARBA" id="ARBA00022989"/>
    </source>
</evidence>
<keyword evidence="2" id="KW-0813">Transport</keyword>
<protein>
    <submittedName>
        <fullName evidence="8">MATE family efflux transporter</fullName>
    </submittedName>
</protein>
<dbReference type="OrthoDB" id="9806302at2"/>
<keyword evidence="6 7" id="KW-0472">Membrane</keyword>
<comment type="caution">
    <text evidence="8">The sequence shown here is derived from an EMBL/GenBank/DDBJ whole genome shotgun (WGS) entry which is preliminary data.</text>
</comment>
<dbReference type="GO" id="GO:0042910">
    <property type="term" value="F:xenobiotic transmembrane transporter activity"/>
    <property type="evidence" value="ECO:0007669"/>
    <property type="project" value="InterPro"/>
</dbReference>
<dbReference type="NCBIfam" id="TIGR00797">
    <property type="entry name" value="matE"/>
    <property type="match status" value="1"/>
</dbReference>
<proteinExistence type="predicted"/>
<dbReference type="Proteomes" id="UP000325218">
    <property type="component" value="Unassembled WGS sequence"/>
</dbReference>
<accession>A0A5D0CN85</accession>
<evidence type="ECO:0000256" key="2">
    <source>
        <dbReference type="ARBA" id="ARBA00022448"/>
    </source>
</evidence>
<feature type="transmembrane region" description="Helical" evidence="7">
    <location>
        <begin position="282"/>
        <end position="299"/>
    </location>
</feature>
<dbReference type="PANTHER" id="PTHR42925">
    <property type="entry name" value="MULTIDRUG AND TOXIN EFFLUX PROTEIN MATE FAMILY"/>
    <property type="match status" value="1"/>
</dbReference>
<comment type="subcellular location">
    <subcellularLocation>
        <location evidence="1">Cell membrane</location>
        <topology evidence="1">Multi-pass membrane protein</topology>
    </subcellularLocation>
</comment>
<feature type="transmembrane region" description="Helical" evidence="7">
    <location>
        <begin position="160"/>
        <end position="179"/>
    </location>
</feature>
<dbReference type="CDD" id="cd13134">
    <property type="entry name" value="MATE_like_8"/>
    <property type="match status" value="1"/>
</dbReference>
<feature type="transmembrane region" description="Helical" evidence="7">
    <location>
        <begin position="191"/>
        <end position="213"/>
    </location>
</feature>
<name>A0A5D0CN85_9BACL</name>
<gene>
    <name evidence="8" type="ORF">FRY98_20360</name>
</gene>
<feature type="transmembrane region" description="Helical" evidence="7">
    <location>
        <begin position="50"/>
        <end position="73"/>
    </location>
</feature>
<dbReference type="InterPro" id="IPR047135">
    <property type="entry name" value="YsiQ"/>
</dbReference>
<keyword evidence="3" id="KW-1003">Cell membrane</keyword>
<dbReference type="GO" id="GO:0015297">
    <property type="term" value="F:antiporter activity"/>
    <property type="evidence" value="ECO:0007669"/>
    <property type="project" value="InterPro"/>
</dbReference>
<dbReference type="PANTHER" id="PTHR42925:SF1">
    <property type="entry name" value="VIRULENCE FACTOR MVIN"/>
    <property type="match status" value="1"/>
</dbReference>
<evidence type="ECO:0000256" key="3">
    <source>
        <dbReference type="ARBA" id="ARBA00022475"/>
    </source>
</evidence>
<evidence type="ECO:0000256" key="4">
    <source>
        <dbReference type="ARBA" id="ARBA00022692"/>
    </source>
</evidence>
<evidence type="ECO:0000256" key="1">
    <source>
        <dbReference type="ARBA" id="ARBA00004651"/>
    </source>
</evidence>
<dbReference type="AlphaFoldDB" id="A0A5D0CN85"/>
<sequence>MEKQQGNKKLTLFALTWPIFVEMLLGMLMGNIDTLMLSHFSEEAMAAVGVANQILFFVNLMFNVVSAGTSVLISQNLGAGRNKSALEVASVAIVLNLLFGLLTSLLLLGAGRTIFGWMNLPQELAPSAWTYLMITGGFVFAEAVRLTLATIMRSYGFTRVTMYVAFGINALHLLGNYIALYGSLSAPFSGVSGVAISTVLSRLVGLAFLFVLIKLKTDFRFRMRGIHAKDLREHARGLFQIGIPTAGESFFSTMAQICITSFIALLGTQALSAKIYAQNLGMFNNLFTLSLALATEIMIGRYIGAKLFDETYKRGKNYAWFASLISAGSALLIASCSGLLVGLFTNDPDTIRQTVHLLWLAVLLEAGRAGNLILINALRAAGDVKVPVYISVSSVWIISVSLSYVLGVHLGWGMIGVYIAFIADEWVKTCLFRLRWKSRRWESMSLIEREKTAGYSPF</sequence>
<dbReference type="PIRSF" id="PIRSF006603">
    <property type="entry name" value="DinF"/>
    <property type="match status" value="1"/>
</dbReference>
<evidence type="ECO:0000256" key="7">
    <source>
        <dbReference type="SAM" id="Phobius"/>
    </source>
</evidence>
<dbReference type="RefSeq" id="WP_148455398.1">
    <property type="nucleotide sequence ID" value="NZ_VSDO01000004.1"/>
</dbReference>
<keyword evidence="9" id="KW-1185">Reference proteome</keyword>
<feature type="transmembrane region" description="Helical" evidence="7">
    <location>
        <begin position="320"/>
        <end position="344"/>
    </location>
</feature>
<dbReference type="GO" id="GO:0005886">
    <property type="term" value="C:plasma membrane"/>
    <property type="evidence" value="ECO:0007669"/>
    <property type="project" value="UniProtKB-SubCell"/>
</dbReference>